<evidence type="ECO:0000313" key="4">
    <source>
        <dbReference type="Proteomes" id="UP001652394"/>
    </source>
</evidence>
<evidence type="ECO:0000313" key="3">
    <source>
        <dbReference type="EMBL" id="MCU6747855.1"/>
    </source>
</evidence>
<comment type="caution">
    <text evidence="3">The sequence shown here is derived from an EMBL/GenBank/DDBJ whole genome shotgun (WGS) entry which is preliminary data.</text>
</comment>
<accession>A0ABT2TC46</accession>
<dbReference type="PANTHER" id="PTHR21180:SF32">
    <property type="entry name" value="ENDONUCLEASE_EXONUCLEASE_PHOSPHATASE FAMILY DOMAIN-CONTAINING PROTEIN 1"/>
    <property type="match status" value="1"/>
</dbReference>
<dbReference type="Pfam" id="PF12836">
    <property type="entry name" value="HHH_3"/>
    <property type="match status" value="1"/>
</dbReference>
<feature type="region of interest" description="Disordered" evidence="1">
    <location>
        <begin position="43"/>
        <end position="64"/>
    </location>
</feature>
<dbReference type="RefSeq" id="WP_059068895.1">
    <property type="nucleotide sequence ID" value="NZ_JAOQJX010000013.1"/>
</dbReference>
<dbReference type="InterPro" id="IPR004509">
    <property type="entry name" value="Competence_ComEA_HhH"/>
</dbReference>
<dbReference type="InterPro" id="IPR003583">
    <property type="entry name" value="Hlx-hairpin-Hlx_DNA-bd_motif"/>
</dbReference>
<name>A0ABT2TC46_9FIRM</name>
<organism evidence="3 4">
    <name type="scientific">Faecalicatena acetigenes</name>
    <dbReference type="NCBI Taxonomy" id="2981790"/>
    <lineage>
        <taxon>Bacteria</taxon>
        <taxon>Bacillati</taxon>
        <taxon>Bacillota</taxon>
        <taxon>Clostridia</taxon>
        <taxon>Lachnospirales</taxon>
        <taxon>Lachnospiraceae</taxon>
        <taxon>Faecalicatena</taxon>
    </lineage>
</organism>
<keyword evidence="4" id="KW-1185">Reference proteome</keyword>
<sequence>MQDRQKRRTFLWIAAAVCAGILVSGCKGKETAPLQEADIKAAAEETEENDTDTGEGQEADKEKEIGREADTVFVYVCGAVVSPGVYELDSGARVYEALEAAGGMKEEAAQEILNQAGKIEDGGRIYVPTKEEAAEGLLENAADSDGVVEGTAGSDNSEQGKINMNTAGLEELKTLSGIGDAKAQSIIRYREENGEFQTIEEVMNVEGIKEGVFNKIKDKITV</sequence>
<dbReference type="Gene3D" id="3.10.560.10">
    <property type="entry name" value="Outer membrane lipoprotein wza domain like"/>
    <property type="match status" value="1"/>
</dbReference>
<dbReference type="NCBIfam" id="TIGR00426">
    <property type="entry name" value="competence protein ComEA helix-hairpin-helix repeat region"/>
    <property type="match status" value="1"/>
</dbReference>
<feature type="domain" description="Helix-hairpin-helix DNA-binding motif class 1" evidence="2">
    <location>
        <begin position="200"/>
        <end position="219"/>
    </location>
</feature>
<dbReference type="EMBL" id="JAOQJX010000013">
    <property type="protein sequence ID" value="MCU6747855.1"/>
    <property type="molecule type" value="Genomic_DNA"/>
</dbReference>
<evidence type="ECO:0000259" key="2">
    <source>
        <dbReference type="SMART" id="SM00278"/>
    </source>
</evidence>
<feature type="compositionally biased region" description="Acidic residues" evidence="1">
    <location>
        <begin position="44"/>
        <end position="57"/>
    </location>
</feature>
<dbReference type="InterPro" id="IPR006311">
    <property type="entry name" value="TAT_signal"/>
</dbReference>
<dbReference type="Proteomes" id="UP001652394">
    <property type="component" value="Unassembled WGS sequence"/>
</dbReference>
<dbReference type="SUPFAM" id="SSF47781">
    <property type="entry name" value="RuvA domain 2-like"/>
    <property type="match status" value="1"/>
</dbReference>
<dbReference type="InterPro" id="IPR019554">
    <property type="entry name" value="Soluble_ligand-bd"/>
</dbReference>
<dbReference type="SMART" id="SM00278">
    <property type="entry name" value="HhH1"/>
    <property type="match status" value="2"/>
</dbReference>
<dbReference type="PROSITE" id="PS51257">
    <property type="entry name" value="PROKAR_LIPOPROTEIN"/>
    <property type="match status" value="1"/>
</dbReference>
<reference evidence="3 4" key="1">
    <citation type="journal article" date="2021" name="ISME Commun">
        <title>Automated analysis of genomic sequences facilitates high-throughput and comprehensive description of bacteria.</title>
        <authorList>
            <person name="Hitch T.C.A."/>
        </authorList>
    </citation>
    <scope>NUCLEOTIDE SEQUENCE [LARGE SCALE GENOMIC DNA]</scope>
    <source>
        <strain evidence="3 4">H2_18</strain>
    </source>
</reference>
<evidence type="ECO:0000256" key="1">
    <source>
        <dbReference type="SAM" id="MobiDB-lite"/>
    </source>
</evidence>
<dbReference type="InterPro" id="IPR010994">
    <property type="entry name" value="RuvA_2-like"/>
</dbReference>
<dbReference type="Pfam" id="PF10531">
    <property type="entry name" value="SLBB"/>
    <property type="match status" value="1"/>
</dbReference>
<dbReference type="PROSITE" id="PS51318">
    <property type="entry name" value="TAT"/>
    <property type="match status" value="1"/>
</dbReference>
<dbReference type="PANTHER" id="PTHR21180">
    <property type="entry name" value="ENDONUCLEASE/EXONUCLEASE/PHOSPHATASE FAMILY DOMAIN-CONTAINING PROTEIN 1"/>
    <property type="match status" value="1"/>
</dbReference>
<dbReference type="Gene3D" id="1.10.150.280">
    <property type="entry name" value="AF1531-like domain"/>
    <property type="match status" value="1"/>
</dbReference>
<proteinExistence type="predicted"/>
<dbReference type="InterPro" id="IPR051675">
    <property type="entry name" value="Endo/Exo/Phosphatase_dom_1"/>
</dbReference>
<feature type="domain" description="Helix-hairpin-helix DNA-binding motif class 1" evidence="2">
    <location>
        <begin position="170"/>
        <end position="189"/>
    </location>
</feature>
<protein>
    <submittedName>
        <fullName evidence="3">Helix-hairpin-helix domain-containing protein</fullName>
    </submittedName>
</protein>
<gene>
    <name evidence="3" type="ORF">OCV51_09355</name>
</gene>